<organism evidence="1 3">
    <name type="scientific">Adineta steineri</name>
    <dbReference type="NCBI Taxonomy" id="433720"/>
    <lineage>
        <taxon>Eukaryota</taxon>
        <taxon>Metazoa</taxon>
        <taxon>Spiralia</taxon>
        <taxon>Gnathifera</taxon>
        <taxon>Rotifera</taxon>
        <taxon>Eurotatoria</taxon>
        <taxon>Bdelloidea</taxon>
        <taxon>Adinetida</taxon>
        <taxon>Adinetidae</taxon>
        <taxon>Adineta</taxon>
    </lineage>
</organism>
<dbReference type="AlphaFoldDB" id="A0A820FF20"/>
<evidence type="ECO:0000313" key="2">
    <source>
        <dbReference type="EMBL" id="CAF4267257.1"/>
    </source>
</evidence>
<protein>
    <recommendedName>
        <fullName evidence="4">Kelch-like protein</fullName>
    </recommendedName>
</protein>
<dbReference type="EMBL" id="CAJOBB010011452">
    <property type="protein sequence ID" value="CAF4261127.1"/>
    <property type="molecule type" value="Genomic_DNA"/>
</dbReference>
<reference evidence="1" key="1">
    <citation type="submission" date="2021-02" db="EMBL/GenBank/DDBJ databases">
        <authorList>
            <person name="Nowell W R."/>
        </authorList>
    </citation>
    <scope>NUCLEOTIDE SEQUENCE</scope>
</reference>
<gene>
    <name evidence="1" type="ORF">KXQ929_LOCUS43348</name>
    <name evidence="2" type="ORF">KXQ929_LOCUS43680</name>
</gene>
<evidence type="ECO:0000313" key="1">
    <source>
        <dbReference type="EMBL" id="CAF4261127.1"/>
    </source>
</evidence>
<comment type="caution">
    <text evidence="1">The sequence shown here is derived from an EMBL/GenBank/DDBJ whole genome shotgun (WGS) entry which is preliminary data.</text>
</comment>
<name>A0A820FF20_9BILA</name>
<dbReference type="EMBL" id="CAJOBB010011835">
    <property type="protein sequence ID" value="CAF4267257.1"/>
    <property type="molecule type" value="Genomic_DNA"/>
</dbReference>
<dbReference type="InterPro" id="IPR015915">
    <property type="entry name" value="Kelch-typ_b-propeller"/>
</dbReference>
<dbReference type="Proteomes" id="UP000663868">
    <property type="component" value="Unassembled WGS sequence"/>
</dbReference>
<feature type="non-terminal residue" evidence="1">
    <location>
        <position position="1"/>
    </location>
</feature>
<evidence type="ECO:0000313" key="3">
    <source>
        <dbReference type="Proteomes" id="UP000663868"/>
    </source>
</evidence>
<sequence>ELFDPSIGTWTTTSYMTNVRQFHTASVLSSGKVLVTGGWNGTDAINNAELY</sequence>
<proteinExistence type="predicted"/>
<evidence type="ECO:0008006" key="4">
    <source>
        <dbReference type="Google" id="ProtNLM"/>
    </source>
</evidence>
<dbReference type="Gene3D" id="2.130.10.80">
    <property type="entry name" value="Galactose oxidase/kelch, beta-propeller"/>
    <property type="match status" value="1"/>
</dbReference>
<accession>A0A820FF20</accession>
<dbReference type="InterPro" id="IPR037293">
    <property type="entry name" value="Gal_Oxidase_central_sf"/>
</dbReference>
<dbReference type="SUPFAM" id="SSF117281">
    <property type="entry name" value="Kelch motif"/>
    <property type="match status" value="1"/>
</dbReference>